<dbReference type="Gene3D" id="3.30.43.10">
    <property type="entry name" value="Uridine Diphospho-n-acetylenolpyruvylglucosamine Reductase, domain 2"/>
    <property type="match status" value="1"/>
</dbReference>
<dbReference type="EMBL" id="VHQG01000004">
    <property type="protein sequence ID" value="TPW74506.1"/>
    <property type="molecule type" value="Genomic_DNA"/>
</dbReference>
<gene>
    <name evidence="3" type="ORF">FJ657_12945</name>
</gene>
<dbReference type="PANTHER" id="PTHR43762:SF1">
    <property type="entry name" value="D-ARABINONO-1,4-LACTONE OXIDASE"/>
    <property type="match status" value="1"/>
</dbReference>
<dbReference type="GO" id="GO:0080049">
    <property type="term" value="F:L-gulono-1,4-lactone dehydrogenase activity"/>
    <property type="evidence" value="ECO:0007669"/>
    <property type="project" value="TreeGrafter"/>
</dbReference>
<dbReference type="Gene3D" id="3.30.70.2530">
    <property type="match status" value="1"/>
</dbReference>
<dbReference type="InterPro" id="IPR010031">
    <property type="entry name" value="FAD_lactone_oxidase-like"/>
</dbReference>
<reference evidence="3 4" key="1">
    <citation type="submission" date="2019-06" db="EMBL/GenBank/DDBJ databases">
        <authorList>
            <person name="Li F."/>
        </authorList>
    </citation>
    <scope>NUCLEOTIDE SEQUENCE [LARGE SCALE GENOMIC DNA]</scope>
    <source>
        <strain evidence="3 4">10F1D-1</strain>
    </source>
</reference>
<organism evidence="3 4">
    <name type="scientific">Schumannella soli</name>
    <dbReference type="NCBI Taxonomy" id="2590779"/>
    <lineage>
        <taxon>Bacteria</taxon>
        <taxon>Bacillati</taxon>
        <taxon>Actinomycetota</taxon>
        <taxon>Actinomycetes</taxon>
        <taxon>Micrococcales</taxon>
        <taxon>Microbacteriaceae</taxon>
        <taxon>Schumannella</taxon>
    </lineage>
</organism>
<accession>A0A506XWD0</accession>
<proteinExistence type="predicted"/>
<keyword evidence="4" id="KW-1185">Reference proteome</keyword>
<protein>
    <submittedName>
        <fullName evidence="3">FAD-binding protein</fullName>
    </submittedName>
</protein>
<dbReference type="Gene3D" id="1.10.45.10">
    <property type="entry name" value="Vanillyl-alcohol Oxidase, Chain A, domain 4"/>
    <property type="match status" value="1"/>
</dbReference>
<dbReference type="OrthoDB" id="9800184at2"/>
<dbReference type="Pfam" id="PF01565">
    <property type="entry name" value="FAD_binding_4"/>
    <property type="match status" value="1"/>
</dbReference>
<dbReference type="GO" id="GO:0016020">
    <property type="term" value="C:membrane"/>
    <property type="evidence" value="ECO:0007669"/>
    <property type="project" value="InterPro"/>
</dbReference>
<evidence type="ECO:0000313" key="4">
    <source>
        <dbReference type="Proteomes" id="UP000316252"/>
    </source>
</evidence>
<dbReference type="Proteomes" id="UP000316252">
    <property type="component" value="Unassembled WGS sequence"/>
</dbReference>
<dbReference type="InterPro" id="IPR007173">
    <property type="entry name" value="ALO_C"/>
</dbReference>
<dbReference type="AlphaFoldDB" id="A0A506XWD0"/>
<feature type="domain" description="FAD-binding PCMH-type" evidence="2">
    <location>
        <begin position="65"/>
        <end position="229"/>
    </location>
</feature>
<comment type="caution">
    <text evidence="3">The sequence shown here is derived from an EMBL/GenBank/DDBJ whole genome shotgun (WGS) entry which is preliminary data.</text>
</comment>
<dbReference type="GO" id="GO:0003885">
    <property type="term" value="F:D-arabinono-1,4-lactone oxidase activity"/>
    <property type="evidence" value="ECO:0007669"/>
    <property type="project" value="InterPro"/>
</dbReference>
<dbReference type="SUPFAM" id="SSF56176">
    <property type="entry name" value="FAD-binding/transporter-associated domain-like"/>
    <property type="match status" value="1"/>
</dbReference>
<dbReference type="Pfam" id="PF04030">
    <property type="entry name" value="ALO"/>
    <property type="match status" value="1"/>
</dbReference>
<evidence type="ECO:0000256" key="1">
    <source>
        <dbReference type="ARBA" id="ARBA00023002"/>
    </source>
</evidence>
<keyword evidence="1" id="KW-0560">Oxidoreductase</keyword>
<dbReference type="InterPro" id="IPR016169">
    <property type="entry name" value="FAD-bd_PCMH_sub2"/>
</dbReference>
<dbReference type="PROSITE" id="PS51387">
    <property type="entry name" value="FAD_PCMH"/>
    <property type="match status" value="1"/>
</dbReference>
<dbReference type="InterPro" id="IPR036318">
    <property type="entry name" value="FAD-bd_PCMH-like_sf"/>
</dbReference>
<dbReference type="Gene3D" id="3.30.70.2520">
    <property type="match status" value="1"/>
</dbReference>
<dbReference type="PIRSF" id="PIRSF000136">
    <property type="entry name" value="LGO_GLO"/>
    <property type="match status" value="1"/>
</dbReference>
<dbReference type="Gene3D" id="3.30.465.10">
    <property type="match status" value="1"/>
</dbReference>
<dbReference type="InterPro" id="IPR016171">
    <property type="entry name" value="Vanillyl_alc_oxidase_C-sub2"/>
</dbReference>
<sequence>MLLGRDPGVGKRLLILLLRRRRAHGFTVERRADAARAVRPRSRRRPDPDAYAGHVADELNWGRNLAYSARELHRPTSVEQLRGIVATSRGLRPLGTRHSFSAIADTTGDLVDMTHLPRVFELDPDAQTVTVDAGIRYGELAPRLHAEGFALQNLGSLPHISIGGATATGTHGSGDANPPLSGSVRAVEFVTSDGGTARLARGEEGFEGAVVSLGALGLVTRIALDLVPTFEVRQDRYATLAWGDVLDRLDELFAAGYSVCGFTTWAGDDFGTVLLKSTERELPEELLGARRVPVVAAKPGEDPGKSTEVGGVPGPWHLRLPHFRLDAVPSVGDELQSEWFVPRARARESLELVRELADDIQPHLHATELRTTAAESQWLSGASDADTLTIGFTWKHHPAEVGRLIPRVEERLVSLGGRPHWGKLTAERNLEQLYPHLDDWRALADRFDPRGKLRNRWLDERLFS</sequence>
<dbReference type="InterPro" id="IPR016167">
    <property type="entry name" value="FAD-bd_PCMH_sub1"/>
</dbReference>
<name>A0A506XWD0_9MICO</name>
<dbReference type="PANTHER" id="PTHR43762">
    <property type="entry name" value="L-GULONOLACTONE OXIDASE"/>
    <property type="match status" value="1"/>
</dbReference>
<dbReference type="InterPro" id="IPR006094">
    <property type="entry name" value="Oxid_FAD_bind_N"/>
</dbReference>
<evidence type="ECO:0000259" key="2">
    <source>
        <dbReference type="PROSITE" id="PS51387"/>
    </source>
</evidence>
<evidence type="ECO:0000313" key="3">
    <source>
        <dbReference type="EMBL" id="TPW74506.1"/>
    </source>
</evidence>
<dbReference type="InterPro" id="IPR016166">
    <property type="entry name" value="FAD-bd_PCMH"/>
</dbReference>
<dbReference type="GO" id="GO:0071949">
    <property type="term" value="F:FAD binding"/>
    <property type="evidence" value="ECO:0007669"/>
    <property type="project" value="InterPro"/>
</dbReference>